<feature type="non-terminal residue" evidence="1">
    <location>
        <position position="1"/>
    </location>
</feature>
<gene>
    <name evidence="1" type="ORF">LTS18_014853</name>
</gene>
<sequence>GSSTSSAKVRAAAFETDAYLYYCNTSCSRFQTLRTHRSAAVTVTLRGRSEEAEAAPTVHRSPRTRHKAKYTLIRETIIFRPRLDLPGLHARQPSRPPPVRRLRRRKAPAMPPGEPTAAGTGTEPICARAAETETADAESGLELPSVRYFHGAQLLDVLVLRDDEDVFVGGKKTDVGFFKGAIGNRFLGT</sequence>
<name>A0ACC3CUV5_9PEZI</name>
<accession>A0ACC3CUV5</accession>
<dbReference type="EMBL" id="JAWDJW010011172">
    <property type="protein sequence ID" value="KAK3044988.1"/>
    <property type="molecule type" value="Genomic_DNA"/>
</dbReference>
<evidence type="ECO:0000313" key="2">
    <source>
        <dbReference type="Proteomes" id="UP001186974"/>
    </source>
</evidence>
<keyword evidence="2" id="KW-1185">Reference proteome</keyword>
<dbReference type="Proteomes" id="UP001186974">
    <property type="component" value="Unassembled WGS sequence"/>
</dbReference>
<comment type="caution">
    <text evidence="1">The sequence shown here is derived from an EMBL/GenBank/DDBJ whole genome shotgun (WGS) entry which is preliminary data.</text>
</comment>
<proteinExistence type="predicted"/>
<protein>
    <submittedName>
        <fullName evidence="1">Uncharacterized protein</fullName>
    </submittedName>
</protein>
<organism evidence="1 2">
    <name type="scientific">Coniosporium uncinatum</name>
    <dbReference type="NCBI Taxonomy" id="93489"/>
    <lineage>
        <taxon>Eukaryota</taxon>
        <taxon>Fungi</taxon>
        <taxon>Dikarya</taxon>
        <taxon>Ascomycota</taxon>
        <taxon>Pezizomycotina</taxon>
        <taxon>Dothideomycetes</taxon>
        <taxon>Dothideomycetes incertae sedis</taxon>
        <taxon>Coniosporium</taxon>
    </lineage>
</organism>
<reference evidence="1" key="1">
    <citation type="submission" date="2024-09" db="EMBL/GenBank/DDBJ databases">
        <title>Black Yeasts Isolated from many extreme environments.</title>
        <authorList>
            <person name="Coleine C."/>
            <person name="Stajich J.E."/>
            <person name="Selbmann L."/>
        </authorList>
    </citation>
    <scope>NUCLEOTIDE SEQUENCE</scope>
    <source>
        <strain evidence="1">CCFEE 5737</strain>
    </source>
</reference>
<evidence type="ECO:0000313" key="1">
    <source>
        <dbReference type="EMBL" id="KAK3044988.1"/>
    </source>
</evidence>